<accession>A0A401P1C4</accession>
<dbReference type="EMBL" id="BFAA01000128">
    <property type="protein sequence ID" value="GCB66929.1"/>
    <property type="molecule type" value="Genomic_DNA"/>
</dbReference>
<evidence type="ECO:0000313" key="1">
    <source>
        <dbReference type="EMBL" id="GCB66929.1"/>
    </source>
</evidence>
<name>A0A401P1C4_SCYTO</name>
<keyword evidence="2" id="KW-1185">Reference proteome</keyword>
<evidence type="ECO:0000313" key="2">
    <source>
        <dbReference type="Proteomes" id="UP000288216"/>
    </source>
</evidence>
<sequence length="119" mass="14016">MIPSLADRFKGRHRKSFAFTRKLMGIWTTFSEKKTETSITNHLNVYVVCHKLYGYEPIARTNRNADCTMRAAERTAVTLLKFNDAFCLHSEPLRYFRKGKVVWVRGVAFHYIREGWKVQ</sequence>
<organism evidence="1 2">
    <name type="scientific">Scyliorhinus torazame</name>
    <name type="common">Cloudy catshark</name>
    <name type="synonym">Catulus torazame</name>
    <dbReference type="NCBI Taxonomy" id="75743"/>
    <lineage>
        <taxon>Eukaryota</taxon>
        <taxon>Metazoa</taxon>
        <taxon>Chordata</taxon>
        <taxon>Craniata</taxon>
        <taxon>Vertebrata</taxon>
        <taxon>Chondrichthyes</taxon>
        <taxon>Elasmobranchii</taxon>
        <taxon>Galeomorphii</taxon>
        <taxon>Galeoidea</taxon>
        <taxon>Carcharhiniformes</taxon>
        <taxon>Scyliorhinidae</taxon>
        <taxon>Scyliorhinus</taxon>
    </lineage>
</organism>
<protein>
    <submittedName>
        <fullName evidence="1">Uncharacterized protein</fullName>
    </submittedName>
</protein>
<reference evidence="1 2" key="1">
    <citation type="journal article" date="2018" name="Nat. Ecol. Evol.">
        <title>Shark genomes provide insights into elasmobranch evolution and the origin of vertebrates.</title>
        <authorList>
            <person name="Hara Y"/>
            <person name="Yamaguchi K"/>
            <person name="Onimaru K"/>
            <person name="Kadota M"/>
            <person name="Koyanagi M"/>
            <person name="Keeley SD"/>
            <person name="Tatsumi K"/>
            <person name="Tanaka K"/>
            <person name="Motone F"/>
            <person name="Kageyama Y"/>
            <person name="Nozu R"/>
            <person name="Adachi N"/>
            <person name="Nishimura O"/>
            <person name="Nakagawa R"/>
            <person name="Tanegashima C"/>
            <person name="Kiyatake I"/>
            <person name="Matsumoto R"/>
            <person name="Murakumo K"/>
            <person name="Nishida K"/>
            <person name="Terakita A"/>
            <person name="Kuratani S"/>
            <person name="Sato K"/>
            <person name="Hyodo S Kuraku.S."/>
        </authorList>
    </citation>
    <scope>NUCLEOTIDE SEQUENCE [LARGE SCALE GENOMIC DNA]</scope>
</reference>
<dbReference type="AlphaFoldDB" id="A0A401P1C4"/>
<gene>
    <name evidence="1" type="ORF">scyTo_0000660</name>
</gene>
<comment type="caution">
    <text evidence="1">The sequence shown here is derived from an EMBL/GenBank/DDBJ whole genome shotgun (WGS) entry which is preliminary data.</text>
</comment>
<proteinExistence type="predicted"/>
<dbReference type="Proteomes" id="UP000288216">
    <property type="component" value="Unassembled WGS sequence"/>
</dbReference>